<evidence type="ECO:0000256" key="2">
    <source>
        <dbReference type="ARBA" id="ARBA00022840"/>
    </source>
</evidence>
<evidence type="ECO:0000259" key="4">
    <source>
        <dbReference type="SMART" id="SM00382"/>
    </source>
</evidence>
<dbReference type="FunFam" id="3.40.50.300:FF:002588">
    <property type="entry name" value="ATPase, AAA family"/>
    <property type="match status" value="1"/>
</dbReference>
<dbReference type="GO" id="GO:0007033">
    <property type="term" value="P:vacuole organization"/>
    <property type="evidence" value="ECO:0007669"/>
    <property type="project" value="TreeGrafter"/>
</dbReference>
<keyword evidence="1 3" id="KW-0547">Nucleotide-binding</keyword>
<dbReference type="InterPro" id="IPR027417">
    <property type="entry name" value="P-loop_NTPase"/>
</dbReference>
<sequence>MEMSIINDKPDVHWDDIAGLKGAKRALQECVLLPAKFPNKFTGIRQPWRGILLYGPPGTGKSFLAKALATEAESTFISVDSAAIMSKWQGESPKQVKELFWLAHKRSPSVIFIDEIDSLVGARGDNDGAGISQVKTQFMIETQSLGKKENGVLLLGATNLPWNLDVAILRRFEKRIYVPLPDKEARMTLFKLKLSTLPNAFSDENYQDFANQCQGYSGSDIDVVIKEAAYQPMRECHQADFFHLDKDGNYSPVLAPCPKCPGSASVGDVCSFCEAIRMSVFSVPPDNLKEPDVSVKHVFQALKKINPATGKNVLDQYDTWTNKFGESGIL</sequence>
<dbReference type="GO" id="GO:0016197">
    <property type="term" value="P:endosomal transport"/>
    <property type="evidence" value="ECO:0007669"/>
    <property type="project" value="TreeGrafter"/>
</dbReference>
<dbReference type="Pfam" id="PF00004">
    <property type="entry name" value="AAA"/>
    <property type="match status" value="1"/>
</dbReference>
<protein>
    <recommendedName>
        <fullName evidence="4">AAA+ ATPase domain-containing protein</fullName>
    </recommendedName>
</protein>
<keyword evidence="2 3" id="KW-0067">ATP-binding</keyword>
<dbReference type="SMART" id="SM00382">
    <property type="entry name" value="AAA"/>
    <property type="match status" value="1"/>
</dbReference>
<dbReference type="SUPFAM" id="SSF52540">
    <property type="entry name" value="P-loop containing nucleoside triphosphate hydrolases"/>
    <property type="match status" value="1"/>
</dbReference>
<dbReference type="PROSITE" id="PS00674">
    <property type="entry name" value="AAA"/>
    <property type="match status" value="1"/>
</dbReference>
<dbReference type="Pfam" id="PF09336">
    <property type="entry name" value="Vps4_C"/>
    <property type="match status" value="1"/>
</dbReference>
<dbReference type="AlphaFoldDB" id="A0A7S3PDK0"/>
<dbReference type="PANTHER" id="PTHR23074:SF83">
    <property type="entry name" value="VACUOLAR PROTEIN SORTING-ASSOCIATED PROTEIN 4A"/>
    <property type="match status" value="1"/>
</dbReference>
<dbReference type="PANTHER" id="PTHR23074">
    <property type="entry name" value="AAA DOMAIN-CONTAINING"/>
    <property type="match status" value="1"/>
</dbReference>
<dbReference type="InterPro" id="IPR015415">
    <property type="entry name" value="Spast_Vps4_C"/>
</dbReference>
<dbReference type="EMBL" id="HBIN01010709">
    <property type="protein sequence ID" value="CAE0437759.1"/>
    <property type="molecule type" value="Transcribed_RNA"/>
</dbReference>
<reference evidence="5" key="1">
    <citation type="submission" date="2021-01" db="EMBL/GenBank/DDBJ databases">
        <authorList>
            <person name="Corre E."/>
            <person name="Pelletier E."/>
            <person name="Niang G."/>
            <person name="Scheremetjew M."/>
            <person name="Finn R."/>
            <person name="Kale V."/>
            <person name="Holt S."/>
            <person name="Cochrane G."/>
            <person name="Meng A."/>
            <person name="Brown T."/>
            <person name="Cohen L."/>
        </authorList>
    </citation>
    <scope>NUCLEOTIDE SEQUENCE</scope>
    <source>
        <strain evidence="5">GSBS06</strain>
    </source>
</reference>
<gene>
    <name evidence="5" type="ORF">ASTO00021_LOCUS8016</name>
</gene>
<evidence type="ECO:0000256" key="1">
    <source>
        <dbReference type="ARBA" id="ARBA00022741"/>
    </source>
</evidence>
<dbReference type="InterPro" id="IPR050304">
    <property type="entry name" value="MT-severing_AAA_ATPase"/>
</dbReference>
<dbReference type="Pfam" id="PF17862">
    <property type="entry name" value="AAA_lid_3"/>
    <property type="match status" value="1"/>
</dbReference>
<accession>A0A7S3PDK0</accession>
<comment type="similarity">
    <text evidence="3">Belongs to the AAA ATPase family.</text>
</comment>
<dbReference type="GO" id="GO:0005524">
    <property type="term" value="F:ATP binding"/>
    <property type="evidence" value="ECO:0007669"/>
    <property type="project" value="UniProtKB-KW"/>
</dbReference>
<dbReference type="Gene3D" id="3.40.50.300">
    <property type="entry name" value="P-loop containing nucleotide triphosphate hydrolases"/>
    <property type="match status" value="1"/>
</dbReference>
<evidence type="ECO:0000313" key="5">
    <source>
        <dbReference type="EMBL" id="CAE0437759.1"/>
    </source>
</evidence>
<proteinExistence type="inferred from homology"/>
<dbReference type="InterPro" id="IPR003593">
    <property type="entry name" value="AAA+_ATPase"/>
</dbReference>
<dbReference type="InterPro" id="IPR003960">
    <property type="entry name" value="ATPase_AAA_CS"/>
</dbReference>
<dbReference type="InterPro" id="IPR041569">
    <property type="entry name" value="AAA_lid_3"/>
</dbReference>
<organism evidence="5">
    <name type="scientific">Aplanochytrium stocchinoi</name>
    <dbReference type="NCBI Taxonomy" id="215587"/>
    <lineage>
        <taxon>Eukaryota</taxon>
        <taxon>Sar</taxon>
        <taxon>Stramenopiles</taxon>
        <taxon>Bigyra</taxon>
        <taxon>Labyrinthulomycetes</taxon>
        <taxon>Thraustochytrida</taxon>
        <taxon>Thraustochytriidae</taxon>
        <taxon>Aplanochytrium</taxon>
    </lineage>
</organism>
<dbReference type="InterPro" id="IPR003959">
    <property type="entry name" value="ATPase_AAA_core"/>
</dbReference>
<name>A0A7S3PDK0_9STRA</name>
<dbReference type="GO" id="GO:0016887">
    <property type="term" value="F:ATP hydrolysis activity"/>
    <property type="evidence" value="ECO:0007669"/>
    <property type="project" value="InterPro"/>
</dbReference>
<evidence type="ECO:0000256" key="3">
    <source>
        <dbReference type="RuleBase" id="RU003651"/>
    </source>
</evidence>
<feature type="domain" description="AAA+ ATPase" evidence="4">
    <location>
        <begin position="47"/>
        <end position="182"/>
    </location>
</feature>
<dbReference type="Gene3D" id="1.10.8.60">
    <property type="match status" value="1"/>
</dbReference>